<feature type="domain" description="MucB/RseB N-terminal" evidence="2">
    <location>
        <begin position="74"/>
        <end position="147"/>
    </location>
</feature>
<sequence length="305" mass="32603">MELLRRTADSVGEVSFEGVQVVTVRGIGTLTVDVVHRAGEGTHYRYTAGAPPGRGQEVMVGQTPPLMKSDELLLDQLGRTYRVTRAGEGRMCGRQATVLDALRADGTVAGRIWVDEATGLPLRREIRDISGRIVHAVEFVQVSLDGAPARPKGSGARARPWSDELSPGELAQLRADGWHIPERPAWNLRLIRAWAKDTESGRAVHLAYSDGLSVVSVFAQRGRLPGESEGTGSGAAKVVTGDSTAMSGAPQQRMWDSGGFVYTAMGQAPANLLDAAAEGFSAPEPPKFWARVLRGFGYLSAAVTD</sequence>
<reference evidence="4" key="1">
    <citation type="journal article" date="2015" name="Chem. Biol.">
        <title>Structure, bioactivity, and resistance mechanism of streptomonomicin, an unusual lasso Peptide from an understudied halophilic actinomycete.</title>
        <authorList>
            <person name="Metelev M."/>
            <person name="Tietz J.I."/>
            <person name="Melby J.O."/>
            <person name="Blair P.M."/>
            <person name="Zhu L."/>
            <person name="Livnat I."/>
            <person name="Severinov K."/>
            <person name="Mitchell D.A."/>
        </authorList>
    </citation>
    <scope>NUCLEOTIDE SEQUENCE [LARGE SCALE GENOMIC DNA]</scope>
    <source>
        <strain evidence="4">YIM 90003</strain>
    </source>
</reference>
<dbReference type="Gene3D" id="2.50.20.10">
    <property type="entry name" value="Lipoprotein localisation LolA/LolB/LppX"/>
    <property type="match status" value="1"/>
</dbReference>
<evidence type="ECO:0000313" key="3">
    <source>
        <dbReference type="EMBL" id="KII00650.1"/>
    </source>
</evidence>
<organism evidence="3 4">
    <name type="scientific">Streptomonospora alba</name>
    <dbReference type="NCBI Taxonomy" id="183763"/>
    <lineage>
        <taxon>Bacteria</taxon>
        <taxon>Bacillati</taxon>
        <taxon>Actinomycetota</taxon>
        <taxon>Actinomycetes</taxon>
        <taxon>Streptosporangiales</taxon>
        <taxon>Nocardiopsidaceae</taxon>
        <taxon>Streptomonospora</taxon>
    </lineage>
</organism>
<dbReference type="Pfam" id="PF03888">
    <property type="entry name" value="MucB_RseB"/>
    <property type="match status" value="1"/>
</dbReference>
<accession>A0A0C2FMQ2</accession>
<dbReference type="AlphaFoldDB" id="A0A0C2FMQ2"/>
<dbReference type="GO" id="GO:0045152">
    <property type="term" value="F:antisigma factor binding"/>
    <property type="evidence" value="ECO:0007669"/>
    <property type="project" value="TreeGrafter"/>
</dbReference>
<evidence type="ECO:0000313" key="4">
    <source>
        <dbReference type="Proteomes" id="UP000031675"/>
    </source>
</evidence>
<name>A0A0C2FMQ2_9ACTN</name>
<evidence type="ECO:0000256" key="1">
    <source>
        <dbReference type="SAM" id="MobiDB-lite"/>
    </source>
</evidence>
<dbReference type="PANTHER" id="PTHR38782">
    <property type="match status" value="1"/>
</dbReference>
<keyword evidence="4" id="KW-1185">Reference proteome</keyword>
<feature type="region of interest" description="Disordered" evidence="1">
    <location>
        <begin position="225"/>
        <end position="250"/>
    </location>
</feature>
<dbReference type="Proteomes" id="UP000031675">
    <property type="component" value="Unassembled WGS sequence"/>
</dbReference>
<feature type="compositionally biased region" description="Polar residues" evidence="1">
    <location>
        <begin position="241"/>
        <end position="250"/>
    </location>
</feature>
<dbReference type="GO" id="GO:0030288">
    <property type="term" value="C:outer membrane-bounded periplasmic space"/>
    <property type="evidence" value="ECO:0007669"/>
    <property type="project" value="TreeGrafter"/>
</dbReference>
<proteinExistence type="predicted"/>
<dbReference type="InterPro" id="IPR038484">
    <property type="entry name" value="MucB/RseB_C_sf"/>
</dbReference>
<dbReference type="InterPro" id="IPR005588">
    <property type="entry name" value="MucB_RseB"/>
</dbReference>
<dbReference type="GO" id="GO:0032885">
    <property type="term" value="P:regulation of polysaccharide biosynthetic process"/>
    <property type="evidence" value="ECO:0007669"/>
    <property type="project" value="TreeGrafter"/>
</dbReference>
<dbReference type="InterPro" id="IPR033434">
    <property type="entry name" value="MucB/RseB_N"/>
</dbReference>
<gene>
    <name evidence="3" type="ORF">LP52_00275</name>
</gene>
<comment type="caution">
    <text evidence="3">The sequence shown here is derived from an EMBL/GenBank/DDBJ whole genome shotgun (WGS) entry which is preliminary data.</text>
</comment>
<protein>
    <recommendedName>
        <fullName evidence="2">MucB/RseB N-terminal domain-containing protein</fullName>
    </recommendedName>
</protein>
<dbReference type="Gene3D" id="3.30.200.100">
    <property type="entry name" value="MucB/RseB, C-terminal domain"/>
    <property type="match status" value="1"/>
</dbReference>
<dbReference type="STRING" id="183763.LP52_00275"/>
<evidence type="ECO:0000259" key="2">
    <source>
        <dbReference type="Pfam" id="PF03888"/>
    </source>
</evidence>
<dbReference type="EMBL" id="JROO01000001">
    <property type="protein sequence ID" value="KII00650.1"/>
    <property type="molecule type" value="Genomic_DNA"/>
</dbReference>
<dbReference type="PANTHER" id="PTHR38782:SF1">
    <property type="entry name" value="SIGMA-E FACTOR REGULATORY PROTEIN RSEB"/>
    <property type="match status" value="1"/>
</dbReference>